<dbReference type="AlphaFoldDB" id="A0A174HPJ4"/>
<name>A0A174HPJ4_9FIRM</name>
<dbReference type="InterPro" id="IPR001296">
    <property type="entry name" value="Glyco_trans_1"/>
</dbReference>
<dbReference type="STRING" id="39482.ERS852491_03244"/>
<dbReference type="RefSeq" id="WP_055154218.1">
    <property type="nucleotide sequence ID" value="NZ_CYZU01000033.1"/>
</dbReference>
<protein>
    <submittedName>
        <fullName evidence="2">Mannosylfructose-phosphate synthase</fullName>
        <ecNumber evidence="2">2.4.1.246</ecNumber>
    </submittedName>
</protein>
<dbReference type="PANTHER" id="PTHR12526">
    <property type="entry name" value="GLYCOSYLTRANSFERASE"/>
    <property type="match status" value="1"/>
</dbReference>
<feature type="domain" description="Glycosyl transferase family 1" evidence="1">
    <location>
        <begin position="189"/>
        <end position="308"/>
    </location>
</feature>
<evidence type="ECO:0000313" key="3">
    <source>
        <dbReference type="Proteomes" id="UP000095544"/>
    </source>
</evidence>
<reference evidence="2 3" key="1">
    <citation type="submission" date="2015-09" db="EMBL/GenBank/DDBJ databases">
        <authorList>
            <consortium name="Pathogen Informatics"/>
        </authorList>
    </citation>
    <scope>NUCLEOTIDE SEQUENCE [LARGE SCALE GENOMIC DNA]</scope>
    <source>
        <strain evidence="2 3">2789STDY5834876</strain>
    </source>
</reference>
<keyword evidence="2" id="KW-0808">Transferase</keyword>
<gene>
    <name evidence="2" type="primary">mfpsA</name>
    <name evidence="2" type="ORF">ERS852491_03244</name>
</gene>
<dbReference type="Gene3D" id="3.40.50.2000">
    <property type="entry name" value="Glycogen Phosphorylase B"/>
    <property type="match status" value="2"/>
</dbReference>
<dbReference type="Proteomes" id="UP000095544">
    <property type="component" value="Unassembled WGS sequence"/>
</dbReference>
<dbReference type="PANTHER" id="PTHR12526:SF630">
    <property type="entry name" value="GLYCOSYLTRANSFERASE"/>
    <property type="match status" value="1"/>
</dbReference>
<dbReference type="GO" id="GO:0103011">
    <property type="term" value="F:mannosylfructose-phosphate synthase activity"/>
    <property type="evidence" value="ECO:0007669"/>
    <property type="project" value="UniProtKB-EC"/>
</dbReference>
<sequence length="372" mass="42366">MKKVLIGFIMDGTGGGIDGYLLNFLETAGGEDVQMDFLTNHIDEGLRQRLEKYHSRLFEIPSLRHPFKQYAKVCHLIRNNHYDIVYLNISTAIDCVAALAARKCMVEKRVLHCHASGNDCANSLKRLVFNCIHKICRLFLYRTGTEFYGASRLAGEWAFPKRIVDSNRFHVVVSGIDTQKYTFNQHIRDDVRRELQIEDSFVVGHAGTFTYVKNHGFLLEVFREIYKKDSKAVLLLIGAGEEMEIIKKKVRQYGLESAVRLTGWRNDVDRLLQGMDFFVLPSHFEGLSMISLEAQAAGLRCVLSSGVPEEAKISRECYFLPLSAGADKWAEFILAHREYDRNNVKIDMDSCLFDLNAQKAVLRGILYPKGTP</sequence>
<dbReference type="EC" id="2.4.1.246" evidence="2"/>
<dbReference type="OrthoDB" id="9804196at2"/>
<proteinExistence type="predicted"/>
<evidence type="ECO:0000259" key="1">
    <source>
        <dbReference type="Pfam" id="PF00534"/>
    </source>
</evidence>
<dbReference type="SUPFAM" id="SSF53756">
    <property type="entry name" value="UDP-Glycosyltransferase/glycogen phosphorylase"/>
    <property type="match status" value="1"/>
</dbReference>
<accession>A0A174HPJ4</accession>
<dbReference type="EMBL" id="CYZU01000033">
    <property type="protein sequence ID" value="CUO76824.1"/>
    <property type="molecule type" value="Genomic_DNA"/>
</dbReference>
<organism evidence="2 3">
    <name type="scientific">Faecalicatena contorta</name>
    <dbReference type="NCBI Taxonomy" id="39482"/>
    <lineage>
        <taxon>Bacteria</taxon>
        <taxon>Bacillati</taxon>
        <taxon>Bacillota</taxon>
        <taxon>Clostridia</taxon>
        <taxon>Lachnospirales</taxon>
        <taxon>Lachnospiraceae</taxon>
        <taxon>Faecalicatena</taxon>
    </lineage>
</organism>
<dbReference type="Pfam" id="PF00534">
    <property type="entry name" value="Glycos_transf_1"/>
    <property type="match status" value="1"/>
</dbReference>
<evidence type="ECO:0000313" key="2">
    <source>
        <dbReference type="EMBL" id="CUO76824.1"/>
    </source>
</evidence>
<keyword evidence="2" id="KW-0328">Glycosyltransferase</keyword>